<feature type="region of interest" description="Disordered" evidence="1">
    <location>
        <begin position="209"/>
        <end position="230"/>
    </location>
</feature>
<organism evidence="3 4">
    <name type="scientific">Acrocarpospora phusangensis</name>
    <dbReference type="NCBI Taxonomy" id="1070424"/>
    <lineage>
        <taxon>Bacteria</taxon>
        <taxon>Bacillati</taxon>
        <taxon>Actinomycetota</taxon>
        <taxon>Actinomycetes</taxon>
        <taxon>Streptosporangiales</taxon>
        <taxon>Streptosporangiaceae</taxon>
        <taxon>Acrocarpospora</taxon>
    </lineage>
</organism>
<feature type="transmembrane region" description="Helical" evidence="2">
    <location>
        <begin position="28"/>
        <end position="48"/>
    </location>
</feature>
<feature type="region of interest" description="Disordered" evidence="1">
    <location>
        <begin position="398"/>
        <end position="444"/>
    </location>
</feature>
<reference evidence="3" key="1">
    <citation type="submission" date="2021-01" db="EMBL/GenBank/DDBJ databases">
        <title>Whole genome shotgun sequence of Acrocarpospora phusangensis NBRC 108782.</title>
        <authorList>
            <person name="Komaki H."/>
            <person name="Tamura T."/>
        </authorList>
    </citation>
    <scope>NUCLEOTIDE SEQUENCE</scope>
    <source>
        <strain evidence="3">NBRC 108782</strain>
    </source>
</reference>
<evidence type="ECO:0000256" key="1">
    <source>
        <dbReference type="SAM" id="MobiDB-lite"/>
    </source>
</evidence>
<gene>
    <name evidence="3" type="ORF">Aph01nite_12820</name>
</gene>
<evidence type="ECO:0000256" key="2">
    <source>
        <dbReference type="SAM" id="Phobius"/>
    </source>
</evidence>
<dbReference type="Pfam" id="PF14362">
    <property type="entry name" value="DUF4407"/>
    <property type="match status" value="1"/>
</dbReference>
<proteinExistence type="predicted"/>
<accession>A0A919Q621</accession>
<comment type="caution">
    <text evidence="3">The sequence shown here is derived from an EMBL/GenBank/DDBJ whole genome shotgun (WGS) entry which is preliminary data.</text>
</comment>
<keyword evidence="2" id="KW-0812">Transmembrane</keyword>
<keyword evidence="2" id="KW-0472">Membrane</keyword>
<dbReference type="RefSeq" id="WP_204039794.1">
    <property type="nucleotide sequence ID" value="NZ_BOOA01000007.1"/>
</dbReference>
<protein>
    <recommendedName>
        <fullName evidence="5">DUF4407 domain-containing protein</fullName>
    </recommendedName>
</protein>
<evidence type="ECO:0000313" key="3">
    <source>
        <dbReference type="EMBL" id="GIH22972.1"/>
    </source>
</evidence>
<sequence length="456" mass="49820">MRRFLQILSGAHPEVLERCETDRRKFQGIGGAVLTTGVLAAVSMTFALHSMLGVPLAVAVPASLAWGLAILSLDRWLVGSMQAGEPRRWLIAMPRILMAVLLGFAISTPLVLQIFKPEIDAQTSQIKQRHADEFAARQQAGASGADIEKLRAEVTSLEKVVSSGGDDPLDPARDPRISALTAERDAEQVQADKSYKEWRCQLYGGEGCPKKGNGPLAQGSEAAYTKSKDRVDELNRQIEKRKKQLSDASSGAKATRLAIAKQALPQARDRLSTAVDQQRRLQDAFAEENLRSSGLLLRLQALDEVADRDVTLRVAHVLLMLLFLLIECLPVAVKLMQRPGNYERLYPLVMDHEFRQARTDLVTPGQTGDGTTGIQRIWARQERPARVTPVPVAVPAQAPAAGTMPYPPGDPEGSYGTLADDALRDMPDGQTTTWVARPEDPADGRVGEFELLADEN</sequence>
<dbReference type="InterPro" id="IPR025519">
    <property type="entry name" value="DUF4407"/>
</dbReference>
<feature type="transmembrane region" description="Helical" evidence="2">
    <location>
        <begin position="94"/>
        <end position="115"/>
    </location>
</feature>
<name>A0A919Q621_9ACTN</name>
<dbReference type="Proteomes" id="UP000640052">
    <property type="component" value="Unassembled WGS sequence"/>
</dbReference>
<evidence type="ECO:0000313" key="4">
    <source>
        <dbReference type="Proteomes" id="UP000640052"/>
    </source>
</evidence>
<keyword evidence="2" id="KW-1133">Transmembrane helix</keyword>
<dbReference type="EMBL" id="BOOA01000007">
    <property type="protein sequence ID" value="GIH22972.1"/>
    <property type="molecule type" value="Genomic_DNA"/>
</dbReference>
<dbReference type="AlphaFoldDB" id="A0A919Q621"/>
<evidence type="ECO:0008006" key="5">
    <source>
        <dbReference type="Google" id="ProtNLM"/>
    </source>
</evidence>
<feature type="transmembrane region" description="Helical" evidence="2">
    <location>
        <begin position="54"/>
        <end position="73"/>
    </location>
</feature>
<keyword evidence="4" id="KW-1185">Reference proteome</keyword>